<comment type="caution">
    <text evidence="1">The sequence shown here is derived from an EMBL/GenBank/DDBJ whole genome shotgun (WGS) entry which is preliminary data.</text>
</comment>
<proteinExistence type="predicted"/>
<dbReference type="EMBL" id="JARJCW010000006">
    <property type="protein sequence ID" value="KAJ7223541.1"/>
    <property type="molecule type" value="Genomic_DNA"/>
</dbReference>
<name>A0AAD6YMC3_9AGAR</name>
<organism evidence="1 2">
    <name type="scientific">Mycena pura</name>
    <dbReference type="NCBI Taxonomy" id="153505"/>
    <lineage>
        <taxon>Eukaryota</taxon>
        <taxon>Fungi</taxon>
        <taxon>Dikarya</taxon>
        <taxon>Basidiomycota</taxon>
        <taxon>Agaricomycotina</taxon>
        <taxon>Agaricomycetes</taxon>
        <taxon>Agaricomycetidae</taxon>
        <taxon>Agaricales</taxon>
        <taxon>Marasmiineae</taxon>
        <taxon>Mycenaceae</taxon>
        <taxon>Mycena</taxon>
    </lineage>
</organism>
<evidence type="ECO:0000313" key="2">
    <source>
        <dbReference type="Proteomes" id="UP001219525"/>
    </source>
</evidence>
<keyword evidence="2" id="KW-1185">Reference proteome</keyword>
<dbReference type="Proteomes" id="UP001219525">
    <property type="component" value="Unassembled WGS sequence"/>
</dbReference>
<reference evidence="1" key="1">
    <citation type="submission" date="2023-03" db="EMBL/GenBank/DDBJ databases">
        <title>Massive genome expansion in bonnet fungi (Mycena s.s.) driven by repeated elements and novel gene families across ecological guilds.</title>
        <authorList>
            <consortium name="Lawrence Berkeley National Laboratory"/>
            <person name="Harder C.B."/>
            <person name="Miyauchi S."/>
            <person name="Viragh M."/>
            <person name="Kuo A."/>
            <person name="Thoen E."/>
            <person name="Andreopoulos B."/>
            <person name="Lu D."/>
            <person name="Skrede I."/>
            <person name="Drula E."/>
            <person name="Henrissat B."/>
            <person name="Morin E."/>
            <person name="Kohler A."/>
            <person name="Barry K."/>
            <person name="LaButti K."/>
            <person name="Morin E."/>
            <person name="Salamov A."/>
            <person name="Lipzen A."/>
            <person name="Mereny Z."/>
            <person name="Hegedus B."/>
            <person name="Baldrian P."/>
            <person name="Stursova M."/>
            <person name="Weitz H."/>
            <person name="Taylor A."/>
            <person name="Grigoriev I.V."/>
            <person name="Nagy L.G."/>
            <person name="Martin F."/>
            <person name="Kauserud H."/>
        </authorList>
    </citation>
    <scope>NUCLEOTIDE SEQUENCE</scope>
    <source>
        <strain evidence="1">9144</strain>
    </source>
</reference>
<accession>A0AAD6YMC3</accession>
<dbReference type="AlphaFoldDB" id="A0AAD6YMC3"/>
<evidence type="ECO:0000313" key="1">
    <source>
        <dbReference type="EMBL" id="KAJ7223541.1"/>
    </source>
</evidence>
<sequence>MAAHPVALSRGRRMLHASPSLASLASSLSSLSLYTTTSSRTLWGPGALAGKAILALGKATVRGAERVVIARRMNVIQAHLPCMDESLGADPAVMDALFDDLLELSRPELYPDSIRHAAMELILIQIASFQTMHLVKCLSRWFLDDLMLLIMEVMSVSMFCESGFLEPRLTNAYLSALQNCNPLVPAIVFLTEMVRQNETAFEAAVLSRFLDFLLLTASQNHLMIKHHDLDTEGGRALSSAFSALGASTLDELWIGSLEQFWPFDHPPSLEDVVLHINKTSPEIWLRIEAHFLQREAPRMLEQATPPKYPMHTGRSVADVTYPQLHNFTLSSATPGQELLDAGFAASRALWHFICCVALGGDVLALTAEHLRYQSHRNKVSLFSRIIYLFIPDTRDWSSREMRDLRARIGGQDCLQTALTRFLLDLAHDSACRHALLDAVITLLIPRLTPEMDPAAIHDDLYRRSNYFPSVKRPPTYSKRTRRLFSVIRENHLADAVGQSSRQISGVLEPIFKAVCV</sequence>
<gene>
    <name evidence="1" type="ORF">GGX14DRAFT_427795</name>
</gene>
<protein>
    <submittedName>
        <fullName evidence="1">Uncharacterized protein</fullName>
    </submittedName>
</protein>